<evidence type="ECO:0000313" key="3">
    <source>
        <dbReference type="EMBL" id="CAB4188526.1"/>
    </source>
</evidence>
<organism evidence="3">
    <name type="scientific">uncultured Caudovirales phage</name>
    <dbReference type="NCBI Taxonomy" id="2100421"/>
    <lineage>
        <taxon>Viruses</taxon>
        <taxon>Duplodnaviria</taxon>
        <taxon>Heunggongvirae</taxon>
        <taxon>Uroviricota</taxon>
        <taxon>Caudoviricetes</taxon>
        <taxon>Peduoviridae</taxon>
        <taxon>Maltschvirus</taxon>
        <taxon>Maltschvirus maltsch</taxon>
    </lineage>
</organism>
<sequence length="43" mass="4996">MKTIAELNVKMLLIAQANGLTIEQFRNLPRKKFIAMCNIYNNK</sequence>
<proteinExistence type="predicted"/>
<evidence type="ECO:0000313" key="1">
    <source>
        <dbReference type="EMBL" id="CAB4149008.1"/>
    </source>
</evidence>
<dbReference type="EMBL" id="LR797124">
    <property type="protein sequence ID" value="CAB4188526.1"/>
    <property type="molecule type" value="Genomic_DNA"/>
</dbReference>
<name>A0A6J5R1H8_9CAUD</name>
<dbReference type="EMBL" id="LR796500">
    <property type="protein sequence ID" value="CAB4149008.1"/>
    <property type="molecule type" value="Genomic_DNA"/>
</dbReference>
<gene>
    <name evidence="3" type="ORF">UFOVP1178_34</name>
    <name evidence="1" type="ORF">UFOVP522_40</name>
    <name evidence="2" type="ORF">UFOVP624_31</name>
</gene>
<dbReference type="EMBL" id="LR796602">
    <property type="protein sequence ID" value="CAB4153845.1"/>
    <property type="molecule type" value="Genomic_DNA"/>
</dbReference>
<evidence type="ECO:0000313" key="2">
    <source>
        <dbReference type="EMBL" id="CAB4153845.1"/>
    </source>
</evidence>
<reference evidence="3" key="1">
    <citation type="submission" date="2020-05" db="EMBL/GenBank/DDBJ databases">
        <authorList>
            <person name="Chiriac C."/>
            <person name="Salcher M."/>
            <person name="Ghai R."/>
            <person name="Kavagutti S V."/>
        </authorList>
    </citation>
    <scope>NUCLEOTIDE SEQUENCE</scope>
</reference>
<accession>A0A6J5R1H8</accession>
<protein>
    <submittedName>
        <fullName evidence="3">Uncharacterized protein</fullName>
    </submittedName>
</protein>